<reference evidence="3 4" key="4">
    <citation type="journal article" date="2020" name="Sci. Rep.">
        <title>beta-carboline chemical signals induce reveromycin production through a LuxR family regulator in Streptomyces sp. SN-593.</title>
        <authorList>
            <person name="Panthee S."/>
            <person name="Kito N."/>
            <person name="Hayashi T."/>
            <person name="Shimizu T."/>
            <person name="Ishikawa J."/>
            <person name="Hamamoto H."/>
            <person name="Osada H."/>
            <person name="Takahashi S."/>
        </authorList>
    </citation>
    <scope>NUCLEOTIDE SEQUENCE [LARGE SCALE GENOMIC DNA]</scope>
    <source>
        <strain evidence="3 4">SN-593</strain>
    </source>
</reference>
<evidence type="ECO:0000259" key="2">
    <source>
        <dbReference type="Pfam" id="PF05685"/>
    </source>
</evidence>
<organism evidence="3 4">
    <name type="scientific">Actinacidiphila reveromycinica</name>
    <dbReference type="NCBI Taxonomy" id="659352"/>
    <lineage>
        <taxon>Bacteria</taxon>
        <taxon>Bacillati</taxon>
        <taxon>Actinomycetota</taxon>
        <taxon>Actinomycetes</taxon>
        <taxon>Kitasatosporales</taxon>
        <taxon>Streptomycetaceae</taxon>
        <taxon>Actinacidiphila</taxon>
    </lineage>
</organism>
<dbReference type="EMBL" id="AP018365">
    <property type="protein sequence ID" value="BBA97759.1"/>
    <property type="molecule type" value="Genomic_DNA"/>
</dbReference>
<dbReference type="Proteomes" id="UP000595703">
    <property type="component" value="Chromosome"/>
</dbReference>
<keyword evidence="4" id="KW-1185">Reference proteome</keyword>
<evidence type="ECO:0000256" key="1">
    <source>
        <dbReference type="SAM" id="MobiDB-lite"/>
    </source>
</evidence>
<evidence type="ECO:0000313" key="4">
    <source>
        <dbReference type="Proteomes" id="UP000595703"/>
    </source>
</evidence>
<feature type="region of interest" description="Disordered" evidence="1">
    <location>
        <begin position="1"/>
        <end position="27"/>
    </location>
</feature>
<accession>A0A7U3VNN5</accession>
<reference evidence="3 4" key="1">
    <citation type="journal article" date="2010" name="J. Bacteriol.">
        <title>Biochemical characterization of a novel indole prenyltransferase from Streptomyces sp. SN-593.</title>
        <authorList>
            <person name="Takahashi S."/>
            <person name="Takagi H."/>
            <person name="Toyoda A."/>
            <person name="Uramoto M."/>
            <person name="Nogawa T."/>
            <person name="Ueki M."/>
            <person name="Sakaki Y."/>
            <person name="Osada H."/>
        </authorList>
    </citation>
    <scope>NUCLEOTIDE SEQUENCE [LARGE SCALE GENOMIC DNA]</scope>
    <source>
        <strain evidence="3 4">SN-593</strain>
    </source>
</reference>
<protein>
    <recommendedName>
        <fullName evidence="2">Putative restriction endonuclease domain-containing protein</fullName>
    </recommendedName>
</protein>
<dbReference type="SUPFAM" id="SSF52980">
    <property type="entry name" value="Restriction endonuclease-like"/>
    <property type="match status" value="1"/>
</dbReference>
<gene>
    <name evidence="3" type="ORF">RVR_3656</name>
</gene>
<dbReference type="KEGG" id="arev:RVR_3656"/>
<dbReference type="CDD" id="cd06260">
    <property type="entry name" value="DUF820-like"/>
    <property type="match status" value="1"/>
</dbReference>
<name>A0A7U3VNN5_9ACTN</name>
<dbReference type="InterPro" id="IPR008538">
    <property type="entry name" value="Uma2"/>
</dbReference>
<evidence type="ECO:0000313" key="3">
    <source>
        <dbReference type="EMBL" id="BBA97759.1"/>
    </source>
</evidence>
<dbReference type="PANTHER" id="PTHR35400:SF3">
    <property type="entry name" value="SLL1072 PROTEIN"/>
    <property type="match status" value="1"/>
</dbReference>
<proteinExistence type="predicted"/>
<reference evidence="3 4" key="2">
    <citation type="journal article" date="2011" name="J. Antibiot.">
        <title>Furaquinocins I and J: novel polyketide isoprenoid hybrid compounds from Streptomyces reveromyceticus SN-593.</title>
        <authorList>
            <person name="Panthee S."/>
            <person name="Takahashi S."/>
            <person name="Takagi H."/>
            <person name="Nogawa T."/>
            <person name="Oowada E."/>
            <person name="Uramoto M."/>
            <person name="Osada H."/>
        </authorList>
    </citation>
    <scope>NUCLEOTIDE SEQUENCE [LARGE SCALE GENOMIC DNA]</scope>
    <source>
        <strain evidence="3 4">SN-593</strain>
    </source>
</reference>
<reference evidence="3 4" key="3">
    <citation type="journal article" date="2011" name="Nat. Chem. Biol.">
        <title>Reveromycin A biosynthesis uses RevG and RevJ for stereospecific spiroacetal formation.</title>
        <authorList>
            <person name="Takahashi S."/>
            <person name="Toyoda A."/>
            <person name="Sekiyama Y."/>
            <person name="Takagi H."/>
            <person name="Nogawa T."/>
            <person name="Uramoto M."/>
            <person name="Suzuki R."/>
            <person name="Koshino H."/>
            <person name="Kumano T."/>
            <person name="Panthee S."/>
            <person name="Dairi T."/>
            <person name="Ishikawa J."/>
            <person name="Ikeda H."/>
            <person name="Sakaki Y."/>
            <person name="Osada H."/>
        </authorList>
    </citation>
    <scope>NUCLEOTIDE SEQUENCE [LARGE SCALE GENOMIC DNA]</scope>
    <source>
        <strain evidence="3 4">SN-593</strain>
    </source>
</reference>
<dbReference type="AlphaFoldDB" id="A0A7U3VNN5"/>
<dbReference type="PANTHER" id="PTHR35400">
    <property type="entry name" value="SLR1083 PROTEIN"/>
    <property type="match status" value="1"/>
</dbReference>
<dbReference type="InterPro" id="IPR011335">
    <property type="entry name" value="Restrct_endonuc-II-like"/>
</dbReference>
<dbReference type="Gene3D" id="3.90.1570.10">
    <property type="entry name" value="tt1808, chain A"/>
    <property type="match status" value="1"/>
</dbReference>
<feature type="domain" description="Putative restriction endonuclease" evidence="2">
    <location>
        <begin position="34"/>
        <end position="178"/>
    </location>
</feature>
<dbReference type="Pfam" id="PF05685">
    <property type="entry name" value="Uma2"/>
    <property type="match status" value="1"/>
</dbReference>
<sequence>MSTPAEGDQDTGFTWPMPPSGGWTADDLDSIPGLPSHTEMIDGGLFFVSPQTYFHMAVLRLLETALLDQAPEEYDVIREMTVTLDGRDRPEPDLMVVPYSALGQLRQTSFDPSQIVLAVEVVSPESVGRDRELKPRKYAKAGIRHFWRVEENDGTPVVYVYELDPATGAYAITGIHHDRLKVAVPFVVDADLTRLRRGRPGDGAGQDA</sequence>
<dbReference type="InterPro" id="IPR012296">
    <property type="entry name" value="Nuclease_put_TT1808"/>
</dbReference>